<name>A0A7Y5Z616_9PSED</name>
<reference evidence="2 3" key="1">
    <citation type="journal article" date="2020" name="Front. Plant Sci.">
        <title>Isolation of Rhizosphere Bacteria That Improve Quality and Water Stress Tolerance in Greenhouse Ornamentals.</title>
        <authorList>
            <person name="Nordstedt N.P."/>
            <person name="Jones M.L."/>
        </authorList>
    </citation>
    <scope>NUCLEOTIDE SEQUENCE [LARGE SCALE GENOMIC DNA]</scope>
    <source>
        <strain evidence="2 3">C7D2</strain>
    </source>
</reference>
<evidence type="ECO:0000313" key="2">
    <source>
        <dbReference type="EMBL" id="NUT87262.1"/>
    </source>
</evidence>
<keyword evidence="1" id="KW-0732">Signal</keyword>
<dbReference type="Gene3D" id="2.30.140.50">
    <property type="entry name" value="Protein of unknown function DUF2790"/>
    <property type="match status" value="1"/>
</dbReference>
<feature type="chain" id="PRO_5031553575" evidence="1">
    <location>
        <begin position="25"/>
        <end position="87"/>
    </location>
</feature>
<dbReference type="Pfam" id="PF10976">
    <property type="entry name" value="DUF2790"/>
    <property type="match status" value="1"/>
</dbReference>
<gene>
    <name evidence="2" type="ORF">HNO91_12575</name>
</gene>
<protein>
    <submittedName>
        <fullName evidence="2">DUF2790 domain-containing protein</fullName>
    </submittedName>
</protein>
<proteinExistence type="predicted"/>
<dbReference type="AlphaFoldDB" id="A0A7Y5Z616"/>
<dbReference type="Proteomes" id="UP000536720">
    <property type="component" value="Unassembled WGS sequence"/>
</dbReference>
<evidence type="ECO:0000313" key="3">
    <source>
        <dbReference type="Proteomes" id="UP000536720"/>
    </source>
</evidence>
<evidence type="ECO:0000256" key="1">
    <source>
        <dbReference type="SAM" id="SignalP"/>
    </source>
</evidence>
<feature type="signal peptide" evidence="1">
    <location>
        <begin position="1"/>
        <end position="24"/>
    </location>
</feature>
<dbReference type="EMBL" id="JABFMR010000008">
    <property type="protein sequence ID" value="NUT87262.1"/>
    <property type="molecule type" value="Genomic_DNA"/>
</dbReference>
<dbReference type="RefSeq" id="WP_139645496.1">
    <property type="nucleotide sequence ID" value="NZ_JABFMO010000043.1"/>
</dbReference>
<organism evidence="2 3">
    <name type="scientific">Pseudomonas corrugata</name>
    <dbReference type="NCBI Taxonomy" id="47879"/>
    <lineage>
        <taxon>Bacteria</taxon>
        <taxon>Pseudomonadati</taxon>
        <taxon>Pseudomonadota</taxon>
        <taxon>Gammaproteobacteria</taxon>
        <taxon>Pseudomonadales</taxon>
        <taxon>Pseudomonadaceae</taxon>
        <taxon>Pseudomonas</taxon>
    </lineage>
</organism>
<accession>A0A7Y5Z616</accession>
<comment type="caution">
    <text evidence="2">The sequence shown here is derived from an EMBL/GenBank/DDBJ whole genome shotgun (WGS) entry which is preliminary data.</text>
</comment>
<dbReference type="InterPro" id="IPR021245">
    <property type="entry name" value="DUF2790"/>
</dbReference>
<sequence>MNTSALLAAASLLGLAGITGLAQADNTSQPMPYRYGMPLEIKKVLSLTEPSTPYCEVITAQMVYIDKMGETRDVSYRKLADACTKGD</sequence>